<evidence type="ECO:0000313" key="1">
    <source>
        <dbReference type="EMBL" id="SVB09477.1"/>
    </source>
</evidence>
<dbReference type="EMBL" id="UINC01028461">
    <property type="protein sequence ID" value="SVB09477.1"/>
    <property type="molecule type" value="Genomic_DNA"/>
</dbReference>
<evidence type="ECO:0008006" key="2">
    <source>
        <dbReference type="Google" id="ProtNLM"/>
    </source>
</evidence>
<feature type="non-terminal residue" evidence="1">
    <location>
        <position position="596"/>
    </location>
</feature>
<organism evidence="1">
    <name type="scientific">marine metagenome</name>
    <dbReference type="NCBI Taxonomy" id="408172"/>
    <lineage>
        <taxon>unclassified sequences</taxon>
        <taxon>metagenomes</taxon>
        <taxon>ecological metagenomes</taxon>
    </lineage>
</organism>
<protein>
    <recommendedName>
        <fullName evidence="2">Helix-hairpin-helix DNA-binding motif class 1 domain-containing protein</fullName>
    </recommendedName>
</protein>
<reference evidence="1" key="1">
    <citation type="submission" date="2018-05" db="EMBL/GenBank/DDBJ databases">
        <authorList>
            <person name="Lanie J.A."/>
            <person name="Ng W.-L."/>
            <person name="Kazmierczak K.M."/>
            <person name="Andrzejewski T.M."/>
            <person name="Davidsen T.M."/>
            <person name="Wayne K.J."/>
            <person name="Tettelin H."/>
            <person name="Glass J.I."/>
            <person name="Rusch D."/>
            <person name="Podicherti R."/>
            <person name="Tsui H.-C.T."/>
            <person name="Winkler M.E."/>
        </authorList>
    </citation>
    <scope>NUCLEOTIDE SEQUENCE</scope>
</reference>
<gene>
    <name evidence="1" type="ORF">METZ01_LOCUS162331</name>
</gene>
<name>A0A382B8B9_9ZZZZ</name>
<proteinExistence type="predicted"/>
<accession>A0A382B8B9</accession>
<dbReference type="AlphaFoldDB" id="A0A382B8B9"/>
<sequence>MRSFFIFIIFPMLLVANINLNSASKDKLSGLPLSASQVDDIYSFINQRNGIVTIYDLLEIESLTIKDINNLKPLVDINPYEESAYVREQNLSSYKVRQWLAAEGNMEGLSDVWLDRIYRPGNVNTMSFDDLSALPNLSPVDVAAVIKQQRRGEIKGSFELRNAPGISYWGYKNLVDFVNFETPSKENPSFHGRFSQMVRTVPVTTNPDDEGSITAFRNSNRPEVYQKLSFQYGSHLKFGFSHHQNMGNPKGIYTRKKFGLVENIDMGLFRLDRFILGNFSASFGQSVIFETGDFFSPRRTGFGFTKRARGVFSDLTRSNQYILNGIAVQISNPYFRSAFFMSKAPRDAVINRDSSFSTLIVMHPRLPMGANEDSLKIVSPITSSVNEVTWGGNIRFMPFVGAHIGLTVYESLYDRVLDPKVVETITGGADDNEPELDLASNANDYDEYSGDAFYLTYMSNSADPEIAAMYKSSGSSSIWDEARSYRRVLGFNYGFVLGNISIQGEYGELSRNFDFFTFNDEPNAFLTSLYAQFDNLTFLALYRDYDLEFDNPYQRSFSNYQRYKTSILEDGYWLEDPVYSYLYSGNPQPQSEQGYY</sequence>